<evidence type="ECO:0000313" key="10">
    <source>
        <dbReference type="EMBL" id="MCS4557154.1"/>
    </source>
</evidence>
<name>A0ABT2FLE1_9GAMM</name>
<dbReference type="Pfam" id="PF12704">
    <property type="entry name" value="MacB_PCD"/>
    <property type="match status" value="1"/>
</dbReference>
<feature type="transmembrane region" description="Helical" evidence="7">
    <location>
        <begin position="286"/>
        <end position="313"/>
    </location>
</feature>
<evidence type="ECO:0000256" key="3">
    <source>
        <dbReference type="ARBA" id="ARBA00022692"/>
    </source>
</evidence>
<gene>
    <name evidence="10" type="ORF">L9G74_11940</name>
</gene>
<dbReference type="InterPro" id="IPR025857">
    <property type="entry name" value="MacB_PCD"/>
</dbReference>
<evidence type="ECO:0000313" key="11">
    <source>
        <dbReference type="Proteomes" id="UP001201549"/>
    </source>
</evidence>
<evidence type="ECO:0000256" key="5">
    <source>
        <dbReference type="ARBA" id="ARBA00023136"/>
    </source>
</evidence>
<keyword evidence="4 7" id="KW-1133">Transmembrane helix</keyword>
<dbReference type="InterPro" id="IPR003838">
    <property type="entry name" value="ABC3_permease_C"/>
</dbReference>
<evidence type="ECO:0000256" key="7">
    <source>
        <dbReference type="SAM" id="Phobius"/>
    </source>
</evidence>
<evidence type="ECO:0000259" key="8">
    <source>
        <dbReference type="Pfam" id="PF02687"/>
    </source>
</evidence>
<evidence type="ECO:0000256" key="2">
    <source>
        <dbReference type="ARBA" id="ARBA00022475"/>
    </source>
</evidence>
<comment type="subcellular location">
    <subcellularLocation>
        <location evidence="1">Cell membrane</location>
        <topology evidence="1">Multi-pass membrane protein</topology>
    </subcellularLocation>
</comment>
<reference evidence="10 11" key="1">
    <citation type="submission" date="2022-02" db="EMBL/GenBank/DDBJ databases">
        <authorList>
            <person name="Zhuang L."/>
        </authorList>
    </citation>
    <scope>NUCLEOTIDE SEQUENCE [LARGE SCALE GENOMIC DNA]</scope>
    <source>
        <strain evidence="10 11">C32</strain>
    </source>
</reference>
<evidence type="ECO:0000256" key="6">
    <source>
        <dbReference type="ARBA" id="ARBA00038076"/>
    </source>
</evidence>
<feature type="domain" description="MacB-like periplasmic core" evidence="9">
    <location>
        <begin position="55"/>
        <end position="228"/>
    </location>
</feature>
<proteinExistence type="inferred from homology"/>
<dbReference type="PANTHER" id="PTHR30572:SF4">
    <property type="entry name" value="ABC TRANSPORTER PERMEASE YTRF"/>
    <property type="match status" value="1"/>
</dbReference>
<dbReference type="Pfam" id="PF02687">
    <property type="entry name" value="FtsX"/>
    <property type="match status" value="1"/>
</dbReference>
<evidence type="ECO:0000256" key="1">
    <source>
        <dbReference type="ARBA" id="ARBA00004651"/>
    </source>
</evidence>
<evidence type="ECO:0000256" key="4">
    <source>
        <dbReference type="ARBA" id="ARBA00022989"/>
    </source>
</evidence>
<feature type="transmembrane region" description="Helical" evidence="7">
    <location>
        <begin position="333"/>
        <end position="354"/>
    </location>
</feature>
<feature type="transmembrane region" description="Helical" evidence="7">
    <location>
        <begin position="374"/>
        <end position="394"/>
    </location>
</feature>
<protein>
    <submittedName>
        <fullName evidence="10">ABC transporter permease</fullName>
    </submittedName>
</protein>
<accession>A0ABT2FLE1</accession>
<evidence type="ECO:0000259" key="9">
    <source>
        <dbReference type="Pfam" id="PF12704"/>
    </source>
</evidence>
<keyword evidence="11" id="KW-1185">Reference proteome</keyword>
<sequence length="411" mass="44957">MFEFGPILRTLWRNKIGASLIILQSALTLAIVANATFVLQQRLQLINQPTGIDEQHLFTIDVKPLGQGLFSVGEIQRDTLELRQITGVVDASYISDKPLSGSYSQSNRNAQDDDTTFTISLNQLTTDPHGLHTLGVALEQGRFFNDSDMVRDLKEGKVVVISRGVADAAFGEGVNPIGQQITTFGLPPTGKHKQALKDSQLFTVVGVAADANITSVASVNDGVIFLPFYQPDKSVTYLIRCQPSQCNQLMLAVPQKLKQLDNHRIITGVSTVMSNKDELLRADHTMVVMMMAAIVLVSSITGLGVIGLTLIWVNRRRWQIGVRRALGATRMGIVRYFLMENLLVTSIGLCFGVILTLGLNQLLVEYYQMQALPLSYLLLGMACVWLLGLSAAFVPALRTTTISPAVATRSI</sequence>
<keyword evidence="5 7" id="KW-0472">Membrane</keyword>
<reference evidence="11" key="2">
    <citation type="submission" date="2023-07" db="EMBL/GenBank/DDBJ databases">
        <title>Shewanella mangrovi sp. nov., an acetaldehyde- degrading bacterium isolated from mangrove sediment.</title>
        <authorList>
            <person name="Liu Y."/>
        </authorList>
    </citation>
    <scope>NUCLEOTIDE SEQUENCE [LARGE SCALE GENOMIC DNA]</scope>
    <source>
        <strain evidence="11">C32</strain>
    </source>
</reference>
<feature type="domain" description="ABC3 transporter permease C-terminal" evidence="8">
    <location>
        <begin position="292"/>
        <end position="404"/>
    </location>
</feature>
<comment type="caution">
    <text evidence="10">The sequence shown here is derived from an EMBL/GenBank/DDBJ whole genome shotgun (WGS) entry which is preliminary data.</text>
</comment>
<keyword evidence="3 7" id="KW-0812">Transmembrane</keyword>
<comment type="similarity">
    <text evidence="6">Belongs to the ABC-4 integral membrane protein family.</text>
</comment>
<dbReference type="PANTHER" id="PTHR30572">
    <property type="entry name" value="MEMBRANE COMPONENT OF TRANSPORTER-RELATED"/>
    <property type="match status" value="1"/>
</dbReference>
<dbReference type="Proteomes" id="UP001201549">
    <property type="component" value="Unassembled WGS sequence"/>
</dbReference>
<keyword evidence="2" id="KW-1003">Cell membrane</keyword>
<organism evidence="10 11">
    <name type="scientific">Shewanella electrica</name>
    <dbReference type="NCBI Taxonomy" id="515560"/>
    <lineage>
        <taxon>Bacteria</taxon>
        <taxon>Pseudomonadati</taxon>
        <taxon>Pseudomonadota</taxon>
        <taxon>Gammaproteobacteria</taxon>
        <taxon>Alteromonadales</taxon>
        <taxon>Shewanellaceae</taxon>
        <taxon>Shewanella</taxon>
    </lineage>
</organism>
<dbReference type="InterPro" id="IPR050250">
    <property type="entry name" value="Macrolide_Exporter_MacB"/>
</dbReference>
<dbReference type="RefSeq" id="WP_238896632.1">
    <property type="nucleotide sequence ID" value="NZ_JAKOGG010000007.1"/>
</dbReference>
<dbReference type="EMBL" id="JAKOGG010000007">
    <property type="protein sequence ID" value="MCS4557154.1"/>
    <property type="molecule type" value="Genomic_DNA"/>
</dbReference>